<keyword evidence="3" id="KW-1133">Transmembrane helix</keyword>
<keyword evidence="2" id="KW-1003">Cell membrane</keyword>
<evidence type="ECO:0000256" key="1">
    <source>
        <dbReference type="ARBA" id="ARBA00022448"/>
    </source>
</evidence>
<organism evidence="4 5">
    <name type="scientific">Phytohabitans rumicis</name>
    <dbReference type="NCBI Taxonomy" id="1076125"/>
    <lineage>
        <taxon>Bacteria</taxon>
        <taxon>Bacillati</taxon>
        <taxon>Actinomycetota</taxon>
        <taxon>Actinomycetes</taxon>
        <taxon>Micromonosporales</taxon>
        <taxon>Micromonosporaceae</taxon>
    </lineage>
</organism>
<keyword evidence="1" id="KW-0813">Transport</keyword>
<feature type="transmembrane region" description="Helical" evidence="3">
    <location>
        <begin position="38"/>
        <end position="58"/>
    </location>
</feature>
<evidence type="ECO:0000256" key="3">
    <source>
        <dbReference type="SAM" id="Phobius"/>
    </source>
</evidence>
<feature type="transmembrane region" description="Helical" evidence="3">
    <location>
        <begin position="239"/>
        <end position="272"/>
    </location>
</feature>
<dbReference type="PANTHER" id="PTHR32196:SF21">
    <property type="entry name" value="ABC TRANSPORTER PERMEASE PROTEIN YPHD-RELATED"/>
    <property type="match status" value="1"/>
</dbReference>
<keyword evidence="3" id="KW-0472">Membrane</keyword>
<keyword evidence="2" id="KW-0997">Cell inner membrane</keyword>
<gene>
    <name evidence="4" type="primary">rbsC</name>
    <name evidence="4" type="ORF">Prum_099590</name>
</gene>
<name>A0A6V8LQD0_9ACTN</name>
<evidence type="ECO:0000313" key="4">
    <source>
        <dbReference type="EMBL" id="GFJ96317.1"/>
    </source>
</evidence>
<keyword evidence="5" id="KW-1185">Reference proteome</keyword>
<reference evidence="4 5" key="1">
    <citation type="submission" date="2020-03" db="EMBL/GenBank/DDBJ databases">
        <title>Whole genome shotgun sequence of Phytohabitans rumicis NBRC 108638.</title>
        <authorList>
            <person name="Komaki H."/>
            <person name="Tamura T."/>
        </authorList>
    </citation>
    <scope>NUCLEOTIDE SEQUENCE [LARGE SCALE GENOMIC DNA]</scope>
    <source>
        <strain evidence="4 5">NBRC 108638</strain>
    </source>
</reference>
<feature type="transmembrane region" description="Helical" evidence="3">
    <location>
        <begin position="201"/>
        <end position="227"/>
    </location>
</feature>
<proteinExistence type="predicted"/>
<feature type="transmembrane region" description="Helical" evidence="3">
    <location>
        <begin position="65"/>
        <end position="81"/>
    </location>
</feature>
<protein>
    <submittedName>
        <fullName evidence="4">Ribose ABC transporter permease</fullName>
    </submittedName>
</protein>
<dbReference type="PANTHER" id="PTHR32196">
    <property type="entry name" value="ABC TRANSPORTER PERMEASE PROTEIN YPHD-RELATED-RELATED"/>
    <property type="match status" value="1"/>
</dbReference>
<dbReference type="AlphaFoldDB" id="A0A6V8LQD0"/>
<dbReference type="Proteomes" id="UP000482960">
    <property type="component" value="Unassembled WGS sequence"/>
</dbReference>
<dbReference type="RefSeq" id="WP_173085935.1">
    <property type="nucleotide sequence ID" value="NZ_BAABJB010000047.1"/>
</dbReference>
<dbReference type="EMBL" id="BLPG01000002">
    <property type="protein sequence ID" value="GFJ96317.1"/>
    <property type="molecule type" value="Genomic_DNA"/>
</dbReference>
<comment type="caution">
    <text evidence="4">The sequence shown here is derived from an EMBL/GenBank/DDBJ whole genome shotgun (WGS) entry which is preliminary data.</text>
</comment>
<feature type="transmembrane region" description="Helical" evidence="3">
    <location>
        <begin position="284"/>
        <end position="305"/>
    </location>
</feature>
<evidence type="ECO:0000313" key="5">
    <source>
        <dbReference type="Proteomes" id="UP000482960"/>
    </source>
</evidence>
<accession>A0A6V8LQD0</accession>
<reference evidence="4 5" key="2">
    <citation type="submission" date="2020-03" db="EMBL/GenBank/DDBJ databases">
        <authorList>
            <person name="Ichikawa N."/>
            <person name="Kimura A."/>
            <person name="Kitahashi Y."/>
            <person name="Uohara A."/>
        </authorList>
    </citation>
    <scope>NUCLEOTIDE SEQUENCE [LARGE SCALE GENOMIC DNA]</scope>
    <source>
        <strain evidence="4 5">NBRC 108638</strain>
    </source>
</reference>
<sequence length="314" mass="31596">MSRYRAILPHLVWEGVLFLVLLVAVLVVTATGDLFRGSFVWFNLANVGLLASAFALSLRTATPNLAIGGIAVLTGCVYAKLTQEDWSGVLAGVAAVALALLIGLVLGVLTGLTSAPAWAVTLGGLAITQAATYGLTDGLVLPLGSGPPGTGTAVLWTLLLLVISIGGGLLWQVPAVRAALGASRTPADLGGDKVRFQPSRLVGALVGIGGSSVLAALAGLVIVSYLAAAAPGDDGGRLLIAIGAALLGGVSVFGGRGGIAGTVLASAVLVVANHGLIQTEAPRWMTIWLISIVAILLGVLVSRTLEALRPNQLT</sequence>
<dbReference type="GO" id="GO:0005886">
    <property type="term" value="C:plasma membrane"/>
    <property type="evidence" value="ECO:0007669"/>
    <property type="project" value="TreeGrafter"/>
</dbReference>
<evidence type="ECO:0000256" key="2">
    <source>
        <dbReference type="ARBA" id="ARBA00022519"/>
    </source>
</evidence>
<keyword evidence="3" id="KW-0812">Transmembrane</keyword>
<feature type="transmembrane region" description="Helical" evidence="3">
    <location>
        <begin position="116"/>
        <end position="135"/>
    </location>
</feature>
<feature type="transmembrane region" description="Helical" evidence="3">
    <location>
        <begin position="12"/>
        <end position="32"/>
    </location>
</feature>
<feature type="transmembrane region" description="Helical" evidence="3">
    <location>
        <begin position="155"/>
        <end position="180"/>
    </location>
</feature>
<feature type="transmembrane region" description="Helical" evidence="3">
    <location>
        <begin position="87"/>
        <end position="109"/>
    </location>
</feature>